<keyword evidence="1" id="KW-1133">Transmembrane helix</keyword>
<dbReference type="Proteomes" id="UP000823900">
    <property type="component" value="Unassembled WGS sequence"/>
</dbReference>
<keyword evidence="1" id="KW-0812">Transmembrane</keyword>
<gene>
    <name evidence="2" type="ORF">IAA07_02980</name>
</gene>
<dbReference type="AlphaFoldDB" id="A0A9D2HHE5"/>
<proteinExistence type="predicted"/>
<reference evidence="2" key="1">
    <citation type="journal article" date="2021" name="PeerJ">
        <title>Extensive microbial diversity within the chicken gut microbiome revealed by metagenomics and culture.</title>
        <authorList>
            <person name="Gilroy R."/>
            <person name="Ravi A."/>
            <person name="Getino M."/>
            <person name="Pursley I."/>
            <person name="Horton D.L."/>
            <person name="Alikhan N.F."/>
            <person name="Baker D."/>
            <person name="Gharbi K."/>
            <person name="Hall N."/>
            <person name="Watson M."/>
            <person name="Adriaenssens E.M."/>
            <person name="Foster-Nyarko E."/>
            <person name="Jarju S."/>
            <person name="Secka A."/>
            <person name="Antonio M."/>
            <person name="Oren A."/>
            <person name="Chaudhuri R.R."/>
            <person name="La Ragione R."/>
            <person name="Hildebrand F."/>
            <person name="Pallen M.J."/>
        </authorList>
    </citation>
    <scope>NUCLEOTIDE SEQUENCE</scope>
    <source>
        <strain evidence="2">CHK178-16964</strain>
    </source>
</reference>
<sequence>MKENSKNRVTVQDRTEPLQNNIPSVTAILLTALILVFSCAFFLSEKRTFSESENRYLSSFPEFSFEDLKDGTYTEEIQTYLADHFPLRDLFMGLKAETEIALGKREINGIYIADDGYLIEAYKKPKNTDKIVGNFKKFYEAVDREKVSVSLMLVPTASVIYRDKLPAFAQERDQMAERETIYERSGLPRADCYEALMAAKDQQQLYYRTDHHWTSYGAYEAYRAYCGQAGIEPLTLDSFEKKEVTHDFKGTIYSKLNDGQIGADTITIFENPSNQLTVFYTDTDQTTDSLYNFDYLEKKDKYSMFLDNIHPLIEITNETADSQRELVLIKDSYANAMVPFLVNHFKKVYVFDTRYYKQGPSSFIKDHPQVTDVLLLYNMNTIDTDLGIGGIY</sequence>
<dbReference type="EMBL" id="DWZA01000026">
    <property type="protein sequence ID" value="HJA70529.1"/>
    <property type="molecule type" value="Genomic_DNA"/>
</dbReference>
<comment type="caution">
    <text evidence="2">The sequence shown here is derived from an EMBL/GenBank/DDBJ whole genome shotgun (WGS) entry which is preliminary data.</text>
</comment>
<keyword evidence="1" id="KW-0472">Membrane</keyword>
<evidence type="ECO:0000256" key="1">
    <source>
        <dbReference type="SAM" id="Phobius"/>
    </source>
</evidence>
<evidence type="ECO:0000313" key="2">
    <source>
        <dbReference type="EMBL" id="HJA70529.1"/>
    </source>
</evidence>
<dbReference type="InterPro" id="IPR025945">
    <property type="entry name" value="DHHW"/>
</dbReference>
<protein>
    <recommendedName>
        <fullName evidence="4">DHHW protein</fullName>
    </recommendedName>
</protein>
<organism evidence="2 3">
    <name type="scientific">Candidatus Lachnoclostridium stercoravium</name>
    <dbReference type="NCBI Taxonomy" id="2838633"/>
    <lineage>
        <taxon>Bacteria</taxon>
        <taxon>Bacillati</taxon>
        <taxon>Bacillota</taxon>
        <taxon>Clostridia</taxon>
        <taxon>Lachnospirales</taxon>
        <taxon>Lachnospiraceae</taxon>
    </lineage>
</organism>
<evidence type="ECO:0008006" key="4">
    <source>
        <dbReference type="Google" id="ProtNLM"/>
    </source>
</evidence>
<reference evidence="2" key="2">
    <citation type="submission" date="2021-04" db="EMBL/GenBank/DDBJ databases">
        <authorList>
            <person name="Gilroy R."/>
        </authorList>
    </citation>
    <scope>NUCLEOTIDE SEQUENCE</scope>
    <source>
        <strain evidence="2">CHK178-16964</strain>
    </source>
</reference>
<evidence type="ECO:0000313" key="3">
    <source>
        <dbReference type="Proteomes" id="UP000823900"/>
    </source>
</evidence>
<feature type="transmembrane region" description="Helical" evidence="1">
    <location>
        <begin position="21"/>
        <end position="43"/>
    </location>
</feature>
<accession>A0A9D2HHE5</accession>
<name>A0A9D2HHE5_9FIRM</name>
<dbReference type="Pfam" id="PF14286">
    <property type="entry name" value="DHHW"/>
    <property type="match status" value="2"/>
</dbReference>